<dbReference type="Gene3D" id="2.40.50.500">
    <property type="entry name" value="NigD-like N-terminal OB domain"/>
    <property type="match status" value="1"/>
</dbReference>
<dbReference type="eggNOG" id="ENOG502Z82F">
    <property type="taxonomic scope" value="Bacteria"/>
</dbReference>
<evidence type="ECO:0008006" key="6">
    <source>
        <dbReference type="Google" id="ProtNLM"/>
    </source>
</evidence>
<dbReference type="InterPro" id="IPR035376">
    <property type="entry name" value="NigD_C"/>
</dbReference>
<feature type="signal peptide" evidence="1">
    <location>
        <begin position="1"/>
        <end position="23"/>
    </location>
</feature>
<proteinExistence type="predicted"/>
<feature type="domain" description="NigD-like C-terminal" evidence="3">
    <location>
        <begin position="114"/>
        <end position="226"/>
    </location>
</feature>
<dbReference type="AlphaFoldDB" id="E0NSI9"/>
<evidence type="ECO:0000313" key="4">
    <source>
        <dbReference type="EMBL" id="EFM01941.1"/>
    </source>
</evidence>
<comment type="caution">
    <text evidence="4">The sequence shown here is derived from an EMBL/GenBank/DDBJ whole genome shotgun (WGS) entry which is preliminary data.</text>
</comment>
<dbReference type="BioCyc" id="PMAR862515-HMP:GMOO-1158-MONOMER"/>
<dbReference type="Pfam" id="PF17415">
    <property type="entry name" value="NigD_C"/>
    <property type="match status" value="1"/>
</dbReference>
<name>E0NSI9_9BACT</name>
<dbReference type="Proteomes" id="UP000004394">
    <property type="component" value="Unassembled WGS sequence"/>
</dbReference>
<dbReference type="HOGENOM" id="CLU_097801_0_0_10"/>
<dbReference type="InterPro" id="IPR038143">
    <property type="entry name" value="NigD-like_C_dom_sf"/>
</dbReference>
<dbReference type="InterPro" id="IPR038179">
    <property type="entry name" value="NigD-like_N_sf"/>
</dbReference>
<keyword evidence="1" id="KW-0732">Signal</keyword>
<accession>E0NSI9</accession>
<gene>
    <name evidence="4" type="ORF">HMPREF0658_1140</name>
</gene>
<feature type="chain" id="PRO_5003138303" description="NigD-like C-terminal beta sandwich domain-containing protein" evidence="1">
    <location>
        <begin position="24"/>
        <end position="248"/>
    </location>
</feature>
<feature type="domain" description="NigD-like N-terminal OB" evidence="2">
    <location>
        <begin position="41"/>
        <end position="106"/>
    </location>
</feature>
<sequence length="248" mass="28266">MNMKKKHLWATTLALLSATFLWQSCLDNGEDNTRILFPNALVTVKPNIDNSAFYMQLNDEETLLATNIKTSPFGKKEVRALVNYTLERRKDPHYSHLVWVNWIDSIRTKDMAPFLGTQNAARYGNTPVEIVKDWVSLAEDGYLTLRFRTRWGNTARHSVNLVHTEDVNTPYCVTFYHNDNGDAKETVGDGLVAFRLQNLPDTKGKTVLLTLRWLSYSGEKSTVFKYCSRKTVASFPAAPTRAMLKPLD</sequence>
<dbReference type="Pfam" id="PF12667">
    <property type="entry name" value="NigD_N"/>
    <property type="match status" value="1"/>
</dbReference>
<dbReference type="STRING" id="862515.HMPREF0658_1140"/>
<dbReference type="Gene3D" id="2.60.40.2370">
    <property type="entry name" value="NigD-like, C-terminal beta sandwich domain"/>
    <property type="match status" value="1"/>
</dbReference>
<dbReference type="EMBL" id="AEEI01000036">
    <property type="protein sequence ID" value="EFM01941.1"/>
    <property type="molecule type" value="Genomic_DNA"/>
</dbReference>
<evidence type="ECO:0000256" key="1">
    <source>
        <dbReference type="SAM" id="SignalP"/>
    </source>
</evidence>
<evidence type="ECO:0000313" key="5">
    <source>
        <dbReference type="Proteomes" id="UP000004394"/>
    </source>
</evidence>
<dbReference type="PROSITE" id="PS51257">
    <property type="entry name" value="PROKAR_LIPOPROTEIN"/>
    <property type="match status" value="1"/>
</dbReference>
<evidence type="ECO:0000259" key="3">
    <source>
        <dbReference type="Pfam" id="PF17415"/>
    </source>
</evidence>
<reference evidence="4" key="1">
    <citation type="submission" date="2010-07" db="EMBL/GenBank/DDBJ databases">
        <authorList>
            <person name="Muzny D."/>
            <person name="Qin X."/>
            <person name="Deng J."/>
            <person name="Jiang H."/>
            <person name="Liu Y."/>
            <person name="Qu J."/>
            <person name="Song X.-Z."/>
            <person name="Zhang L."/>
            <person name="Thornton R."/>
            <person name="Coyle M."/>
            <person name="Francisco L."/>
            <person name="Jackson L."/>
            <person name="Javaid M."/>
            <person name="Korchina V."/>
            <person name="Kovar C."/>
            <person name="Mata R."/>
            <person name="Mathew T."/>
            <person name="Ngo R."/>
            <person name="Nguyen L."/>
            <person name="Nguyen N."/>
            <person name="Okwuonu G."/>
            <person name="Ongeri F."/>
            <person name="Pham C."/>
            <person name="Simmons D."/>
            <person name="Wilczek-Boney K."/>
            <person name="Hale W."/>
            <person name="Jakkamsetti A."/>
            <person name="Pham P."/>
            <person name="Ruth R."/>
            <person name="San Lucas F."/>
            <person name="Warren J."/>
            <person name="Zhang J."/>
            <person name="Zhao Z."/>
            <person name="Zhou C."/>
            <person name="Zhu D."/>
            <person name="Lee S."/>
            <person name="Bess C."/>
            <person name="Blankenburg K."/>
            <person name="Forbes L."/>
            <person name="Fu Q."/>
            <person name="Gubbala S."/>
            <person name="Hirani K."/>
            <person name="Jayaseelan J.C."/>
            <person name="Lara F."/>
            <person name="Munidasa M."/>
            <person name="Palculict T."/>
            <person name="Patil S."/>
            <person name="Pu L.-L."/>
            <person name="Saada N."/>
            <person name="Tang L."/>
            <person name="Weissenberger G."/>
            <person name="Zhu Y."/>
            <person name="Hemphill L."/>
            <person name="Shang Y."/>
            <person name="Youmans B."/>
            <person name="Ayvaz T."/>
            <person name="Ross M."/>
            <person name="Santibanez J."/>
            <person name="Aqrawi P."/>
            <person name="Gross S."/>
            <person name="Joshi V."/>
            <person name="Fowler G."/>
            <person name="Nazareth L."/>
            <person name="Reid J."/>
            <person name="Worley K."/>
            <person name="Petrosino J."/>
            <person name="Highlander S."/>
            <person name="Gibbs R."/>
        </authorList>
    </citation>
    <scope>NUCLEOTIDE SEQUENCE [LARGE SCALE GENOMIC DNA]</scope>
    <source>
        <strain evidence="4">DSM 16973</strain>
    </source>
</reference>
<keyword evidence="5" id="KW-1185">Reference proteome</keyword>
<organism evidence="4 5">
    <name type="scientific">Hoylesella marshii DSM 16973 = JCM 13450</name>
    <dbReference type="NCBI Taxonomy" id="862515"/>
    <lineage>
        <taxon>Bacteria</taxon>
        <taxon>Pseudomonadati</taxon>
        <taxon>Bacteroidota</taxon>
        <taxon>Bacteroidia</taxon>
        <taxon>Bacteroidales</taxon>
        <taxon>Prevotellaceae</taxon>
        <taxon>Hoylesella</taxon>
    </lineage>
</organism>
<dbReference type="InterPro" id="IPR024299">
    <property type="entry name" value="NigD-like_OB_dom"/>
</dbReference>
<evidence type="ECO:0000259" key="2">
    <source>
        <dbReference type="Pfam" id="PF12667"/>
    </source>
</evidence>
<protein>
    <recommendedName>
        <fullName evidence="6">NigD-like C-terminal beta sandwich domain-containing protein</fullName>
    </recommendedName>
</protein>